<feature type="transmembrane region" description="Helical" evidence="8">
    <location>
        <begin position="438"/>
        <end position="459"/>
    </location>
</feature>
<reference evidence="11" key="1">
    <citation type="submission" date="2019-04" db="EMBL/GenBank/DDBJ databases">
        <authorList>
            <consortium name="Science for Life Laboratories"/>
        </authorList>
    </citation>
    <scope>NUCLEOTIDE SEQUENCE</scope>
    <source>
        <strain evidence="11">MBLW1</strain>
    </source>
</reference>
<keyword evidence="4 8" id="KW-0812">Transmembrane</keyword>
<dbReference type="RefSeq" id="WP_232055960.1">
    <property type="nucleotide sequence ID" value="NZ_LR593887.1"/>
</dbReference>
<feature type="transmembrane region" description="Helical" evidence="8">
    <location>
        <begin position="238"/>
        <end position="259"/>
    </location>
</feature>
<feature type="transmembrane region" description="Helical" evidence="8">
    <location>
        <begin position="156"/>
        <end position="177"/>
    </location>
</feature>
<name>A0A6C2YJV1_9BACT</name>
<evidence type="ECO:0000259" key="10">
    <source>
        <dbReference type="Pfam" id="PF00909"/>
    </source>
</evidence>
<evidence type="ECO:0000256" key="6">
    <source>
        <dbReference type="ARBA" id="ARBA00023136"/>
    </source>
</evidence>
<feature type="signal peptide" evidence="9">
    <location>
        <begin position="1"/>
        <end position="26"/>
    </location>
</feature>
<keyword evidence="12" id="KW-1185">Reference proteome</keyword>
<gene>
    <name evidence="11" type="ORF">GMBLW1_23890</name>
</gene>
<dbReference type="FunCoup" id="A0A6C2YJV1">
    <property type="interactions" value="248"/>
</dbReference>
<evidence type="ECO:0000256" key="4">
    <source>
        <dbReference type="ARBA" id="ARBA00022692"/>
    </source>
</evidence>
<dbReference type="InterPro" id="IPR024041">
    <property type="entry name" value="NH4_transpt_AmtB-like_dom"/>
</dbReference>
<organism evidence="11">
    <name type="scientific">Tuwongella immobilis</name>
    <dbReference type="NCBI Taxonomy" id="692036"/>
    <lineage>
        <taxon>Bacteria</taxon>
        <taxon>Pseudomonadati</taxon>
        <taxon>Planctomycetota</taxon>
        <taxon>Planctomycetia</taxon>
        <taxon>Gemmatales</taxon>
        <taxon>Gemmataceae</taxon>
        <taxon>Tuwongella</taxon>
    </lineage>
</organism>
<dbReference type="Gene3D" id="1.10.3430.10">
    <property type="entry name" value="Ammonium transporter AmtB like domains"/>
    <property type="match status" value="1"/>
</dbReference>
<dbReference type="InParanoid" id="A0A6C2YJV1"/>
<dbReference type="EMBL" id="LR586016">
    <property type="protein sequence ID" value="VIP01571.1"/>
    <property type="molecule type" value="Genomic_DNA"/>
</dbReference>
<evidence type="ECO:0000256" key="3">
    <source>
        <dbReference type="ARBA" id="ARBA00022448"/>
    </source>
</evidence>
<dbReference type="AlphaFoldDB" id="A0A6C2YJV1"/>
<feature type="transmembrane region" description="Helical" evidence="8">
    <location>
        <begin position="304"/>
        <end position="324"/>
    </location>
</feature>
<evidence type="ECO:0000256" key="5">
    <source>
        <dbReference type="ARBA" id="ARBA00022989"/>
    </source>
</evidence>
<dbReference type="SUPFAM" id="SSF111352">
    <property type="entry name" value="Ammonium transporter"/>
    <property type="match status" value="1"/>
</dbReference>
<evidence type="ECO:0000256" key="1">
    <source>
        <dbReference type="ARBA" id="ARBA00004141"/>
    </source>
</evidence>
<evidence type="ECO:0000313" key="12">
    <source>
        <dbReference type="Proteomes" id="UP000464378"/>
    </source>
</evidence>
<dbReference type="GO" id="GO:0005886">
    <property type="term" value="C:plasma membrane"/>
    <property type="evidence" value="ECO:0007669"/>
    <property type="project" value="UniProtKB-SubCell"/>
</dbReference>
<dbReference type="KEGG" id="tim:GMBLW1_23890"/>
<dbReference type="InterPro" id="IPR001905">
    <property type="entry name" value="Ammonium_transpt"/>
</dbReference>
<feature type="transmembrane region" description="Helical" evidence="8">
    <location>
        <begin position="396"/>
        <end position="418"/>
    </location>
</feature>
<dbReference type="GO" id="GO:0008519">
    <property type="term" value="F:ammonium channel activity"/>
    <property type="evidence" value="ECO:0007669"/>
    <property type="project" value="InterPro"/>
</dbReference>
<keyword evidence="9" id="KW-0732">Signal</keyword>
<feature type="transmembrane region" description="Helical" evidence="8">
    <location>
        <begin position="53"/>
        <end position="74"/>
    </location>
</feature>
<dbReference type="InterPro" id="IPR018047">
    <property type="entry name" value="Ammonium_transpt_CS"/>
</dbReference>
<feature type="transmembrane region" description="Helical" evidence="8">
    <location>
        <begin position="271"/>
        <end position="292"/>
    </location>
</feature>
<keyword evidence="7 8" id="KW-0924">Ammonia transport</keyword>
<evidence type="ECO:0000313" key="11">
    <source>
        <dbReference type="EMBL" id="VIP01571.1"/>
    </source>
</evidence>
<comment type="subcellular location">
    <subcellularLocation>
        <location evidence="8">Cell membrane</location>
        <topology evidence="8">Multi-pass membrane protein</topology>
    </subcellularLocation>
    <subcellularLocation>
        <location evidence="1">Membrane</location>
        <topology evidence="1">Multi-pass membrane protein</topology>
    </subcellularLocation>
</comment>
<dbReference type="PANTHER" id="PTHR43029:SF10">
    <property type="entry name" value="AMMONIUM TRANSPORTER MEP2"/>
    <property type="match status" value="1"/>
</dbReference>
<protein>
    <recommendedName>
        <fullName evidence="8">Ammonium transporter</fullName>
    </recommendedName>
</protein>
<dbReference type="EMBL" id="LR593887">
    <property type="protein sequence ID" value="VTR98804.1"/>
    <property type="molecule type" value="Genomic_DNA"/>
</dbReference>
<feature type="transmembrane region" description="Helical" evidence="8">
    <location>
        <begin position="336"/>
        <end position="356"/>
    </location>
</feature>
<dbReference type="PROSITE" id="PS01219">
    <property type="entry name" value="AMMONIUM_TRANSP"/>
    <property type="match status" value="1"/>
</dbReference>
<dbReference type="Proteomes" id="UP000464378">
    <property type="component" value="Chromosome"/>
</dbReference>
<dbReference type="PANTHER" id="PTHR43029">
    <property type="entry name" value="AMMONIUM TRANSPORTER MEP2"/>
    <property type="match status" value="1"/>
</dbReference>
<accession>A0A6C2YJV1</accession>
<evidence type="ECO:0000256" key="2">
    <source>
        <dbReference type="ARBA" id="ARBA00005887"/>
    </source>
</evidence>
<keyword evidence="3 8" id="KW-0813">Transport</keyword>
<dbReference type="InterPro" id="IPR029020">
    <property type="entry name" value="Ammonium/urea_transptr"/>
</dbReference>
<evidence type="ECO:0000256" key="7">
    <source>
        <dbReference type="ARBA" id="ARBA00023177"/>
    </source>
</evidence>
<keyword evidence="6 8" id="KW-0472">Membrane</keyword>
<feature type="chain" id="PRO_5033534821" description="Ammonium transporter" evidence="9">
    <location>
        <begin position="27"/>
        <end position="592"/>
    </location>
</feature>
<feature type="transmembrane region" description="Helical" evidence="8">
    <location>
        <begin position="184"/>
        <end position="207"/>
    </location>
</feature>
<feature type="transmembrane region" description="Helical" evidence="8">
    <location>
        <begin position="86"/>
        <end position="108"/>
    </location>
</feature>
<proteinExistence type="inferred from homology"/>
<keyword evidence="5 8" id="KW-1133">Transmembrane helix</keyword>
<evidence type="ECO:0000256" key="9">
    <source>
        <dbReference type="SAM" id="SignalP"/>
    </source>
</evidence>
<evidence type="ECO:0000256" key="8">
    <source>
        <dbReference type="RuleBase" id="RU362002"/>
    </source>
</evidence>
<feature type="transmembrane region" description="Helical" evidence="8">
    <location>
        <begin position="362"/>
        <end position="384"/>
    </location>
</feature>
<comment type="similarity">
    <text evidence="2 8">Belongs to the ammonia transporter channel (TC 1.A.11.2) family.</text>
</comment>
<dbReference type="NCBIfam" id="TIGR00836">
    <property type="entry name" value="amt"/>
    <property type="match status" value="1"/>
</dbReference>
<sequence length="592" mass="61263">MRHLQVGAWLLGALLLWACTGATVYADEAAPEKTPVEVAQATGDAAKVKADTAWMLVSSAFVLLMVPGLALFYGGMVRSKNMLTTMMHSAAALSVVGVFWVVIGYSLAFGAPWIGAPAEGVANADWGGSYLGFSPELVFLSGVEATKPLPGYGYPIYLHVIFQGMFAILTPALISGAFAERVRFVPYCVFILLWVTLVYCPLAHSVWSLDFFTALPGAEGPTGASSTGFLGKMGALDFAGGTVVHIAAGFAGLAAAVVLKKRSGYPQHPIHPSGVVLTLIGAMFLWFGWFGFNAGSALGSSENAVAAFASTQAAAAGAGLTWMLSEYIHKGKATALGLASGFIAGLVAVTPAAGFVTMGAGLIIGLIAGVVCYLAVVAKTICGYDDSLDAFGVHGIGGLLGALLTGLFCTTTVGNILVTESNTGVLVGGNMDQFVIQAKAAGISVVYAFVVSAILLVIMDKVFGLTASKKEEVDGLDRSQHGEASFDFSSEGAVTMSSSEPRPAVVPPNGRNRFTLVVDGADATVLAKVWADLCQPGGIPDAEFSRIYPNLTTVSGNRFRFKTGDAKASAAALQSLLQKRLGKASIAVRVEA</sequence>
<dbReference type="Pfam" id="PF00909">
    <property type="entry name" value="Ammonium_transp"/>
    <property type="match status" value="1"/>
</dbReference>
<feature type="domain" description="Ammonium transporter AmtB-like" evidence="10">
    <location>
        <begin position="53"/>
        <end position="485"/>
    </location>
</feature>